<gene>
    <name evidence="4" type="ORF">MNOR_LOCUS25010</name>
</gene>
<dbReference type="AlphaFoldDB" id="A0AAV2RGM4"/>
<comment type="caution">
    <text evidence="4">The sequence shown here is derived from an EMBL/GenBank/DDBJ whole genome shotgun (WGS) entry which is preliminary data.</text>
</comment>
<keyword evidence="3" id="KW-0732">Signal</keyword>
<dbReference type="EMBL" id="CAXKWB010023403">
    <property type="protein sequence ID" value="CAL4125234.1"/>
    <property type="molecule type" value="Genomic_DNA"/>
</dbReference>
<evidence type="ECO:0000256" key="1">
    <source>
        <dbReference type="SAM" id="MobiDB-lite"/>
    </source>
</evidence>
<sequence>MLQINSHNTLLLSLASVVAGIPKVALKSVCPKCPEDCDDETSHPGCGHNPIQGCGKGYCLADSAEDMASTGSNHNYEEVAELRNLIITLYLIVLLILLAVVLIILKLYLPSFFKCFKRRSGPERRPTITQNLRHLSVSTIRLANHQSNESPRPARISKPVPHSTPITEETRQQAAPPPTKRVRQPSESTCPDESSDAHRGYDNFGLSTSTLHNHTSSSTSSSNRSLGGNISSTRTLNTTLPHDHTPHQSLSTRI</sequence>
<organism evidence="4 5">
    <name type="scientific">Meganyctiphanes norvegica</name>
    <name type="common">Northern krill</name>
    <name type="synonym">Thysanopoda norvegica</name>
    <dbReference type="NCBI Taxonomy" id="48144"/>
    <lineage>
        <taxon>Eukaryota</taxon>
        <taxon>Metazoa</taxon>
        <taxon>Ecdysozoa</taxon>
        <taxon>Arthropoda</taxon>
        <taxon>Crustacea</taxon>
        <taxon>Multicrustacea</taxon>
        <taxon>Malacostraca</taxon>
        <taxon>Eumalacostraca</taxon>
        <taxon>Eucarida</taxon>
        <taxon>Euphausiacea</taxon>
        <taxon>Euphausiidae</taxon>
        <taxon>Meganyctiphanes</taxon>
    </lineage>
</organism>
<keyword evidence="2" id="KW-0472">Membrane</keyword>
<evidence type="ECO:0000313" key="5">
    <source>
        <dbReference type="Proteomes" id="UP001497623"/>
    </source>
</evidence>
<accession>A0AAV2RGM4</accession>
<feature type="region of interest" description="Disordered" evidence="1">
    <location>
        <begin position="144"/>
        <end position="254"/>
    </location>
</feature>
<evidence type="ECO:0000256" key="2">
    <source>
        <dbReference type="SAM" id="Phobius"/>
    </source>
</evidence>
<dbReference type="Proteomes" id="UP001497623">
    <property type="component" value="Unassembled WGS sequence"/>
</dbReference>
<protein>
    <submittedName>
        <fullName evidence="4">Uncharacterized protein</fullName>
    </submittedName>
</protein>
<name>A0AAV2RGM4_MEGNR</name>
<feature type="compositionally biased region" description="Low complexity" evidence="1">
    <location>
        <begin position="205"/>
        <end position="229"/>
    </location>
</feature>
<keyword evidence="5" id="KW-1185">Reference proteome</keyword>
<feature type="chain" id="PRO_5043528184" evidence="3">
    <location>
        <begin position="21"/>
        <end position="254"/>
    </location>
</feature>
<keyword evidence="2" id="KW-1133">Transmembrane helix</keyword>
<keyword evidence="2" id="KW-0812">Transmembrane</keyword>
<feature type="signal peptide" evidence="3">
    <location>
        <begin position="1"/>
        <end position="20"/>
    </location>
</feature>
<evidence type="ECO:0000313" key="4">
    <source>
        <dbReference type="EMBL" id="CAL4125234.1"/>
    </source>
</evidence>
<proteinExistence type="predicted"/>
<feature type="transmembrane region" description="Helical" evidence="2">
    <location>
        <begin position="85"/>
        <end position="109"/>
    </location>
</feature>
<feature type="compositionally biased region" description="Polar residues" evidence="1">
    <location>
        <begin position="230"/>
        <end position="240"/>
    </location>
</feature>
<evidence type="ECO:0000256" key="3">
    <source>
        <dbReference type="SAM" id="SignalP"/>
    </source>
</evidence>
<reference evidence="4 5" key="1">
    <citation type="submission" date="2024-05" db="EMBL/GenBank/DDBJ databases">
        <authorList>
            <person name="Wallberg A."/>
        </authorList>
    </citation>
    <scope>NUCLEOTIDE SEQUENCE [LARGE SCALE GENOMIC DNA]</scope>
</reference>